<feature type="compositionally biased region" description="Polar residues" evidence="1">
    <location>
        <begin position="7"/>
        <end position="19"/>
    </location>
</feature>
<proteinExistence type="predicted"/>
<evidence type="ECO:0000256" key="1">
    <source>
        <dbReference type="SAM" id="MobiDB-lite"/>
    </source>
</evidence>
<reference evidence="3 4" key="1">
    <citation type="journal article" date="2014" name="BMC Genomics">
        <title>Comparison of environmental and isolate Sulfobacillus genomes reveals diverse carbon, sulfur, nitrogen, and hydrogen metabolisms.</title>
        <authorList>
            <person name="Justice N.B."/>
            <person name="Norman A."/>
            <person name="Brown C.T."/>
            <person name="Singh A."/>
            <person name="Thomas B.C."/>
            <person name="Banfield J.F."/>
        </authorList>
    </citation>
    <scope>NUCLEOTIDE SEQUENCE [LARGE SCALE GENOMIC DNA]</scope>
    <source>
        <strain evidence="3">AMDSBA1</strain>
    </source>
</reference>
<name>A0A2T2XB18_9FIRM</name>
<sequence>MPVWHDTLSSTQVSESATGSGLAAPPLEARVSQTLQVLTTMQIRNLDRITALSVEHVRFDPQKLESSQISGVEYLRGILQGYNVKKYLLEKFDHQSAYCGGVF</sequence>
<dbReference type="Proteomes" id="UP000242699">
    <property type="component" value="Unassembled WGS sequence"/>
</dbReference>
<accession>A0A2T2XB18</accession>
<evidence type="ECO:0000259" key="2">
    <source>
        <dbReference type="Pfam" id="PF14239"/>
    </source>
</evidence>
<dbReference type="Pfam" id="PF14239">
    <property type="entry name" value="RRXRR"/>
    <property type="match status" value="1"/>
</dbReference>
<dbReference type="InterPro" id="IPR025938">
    <property type="entry name" value="RRXRR_dom"/>
</dbReference>
<protein>
    <recommendedName>
        <fullName evidence="2">RRXRR domain-containing protein</fullName>
    </recommendedName>
</protein>
<evidence type="ECO:0000313" key="3">
    <source>
        <dbReference type="EMBL" id="PSR31647.1"/>
    </source>
</evidence>
<comment type="caution">
    <text evidence="3">The sequence shown here is derived from an EMBL/GenBank/DDBJ whole genome shotgun (WGS) entry which is preliminary data.</text>
</comment>
<feature type="domain" description="RRXRR" evidence="2">
    <location>
        <begin position="23"/>
        <end position="77"/>
    </location>
</feature>
<evidence type="ECO:0000313" key="4">
    <source>
        <dbReference type="Proteomes" id="UP000242699"/>
    </source>
</evidence>
<organism evidence="3 4">
    <name type="scientific">Sulfobacillus benefaciens</name>
    <dbReference type="NCBI Taxonomy" id="453960"/>
    <lineage>
        <taxon>Bacteria</taxon>
        <taxon>Bacillati</taxon>
        <taxon>Bacillota</taxon>
        <taxon>Clostridia</taxon>
        <taxon>Eubacteriales</taxon>
        <taxon>Clostridiales Family XVII. Incertae Sedis</taxon>
        <taxon>Sulfobacillus</taxon>
    </lineage>
</organism>
<dbReference type="EMBL" id="PXYT01000001">
    <property type="protein sequence ID" value="PSR31647.1"/>
    <property type="molecule type" value="Genomic_DNA"/>
</dbReference>
<dbReference type="AlphaFoldDB" id="A0A2T2XB18"/>
<gene>
    <name evidence="3" type="ORF">C7B43_00010</name>
</gene>
<feature type="region of interest" description="Disordered" evidence="1">
    <location>
        <begin position="1"/>
        <end position="22"/>
    </location>
</feature>